<sequence>MEILARLFPYGKTIAGLKKICEQGHLFVDTSAARARRNLTDTLPSVTTSGGSCGHLRCGGGGGDPCSLLLQTQAAQMVLQRQEAPRMPRMAMLLGIMGIGIWEFFYCMSNALETLICKAAHASLRWSHSRHKEQSSMLQHSSLL</sequence>
<organism evidence="1 2">
    <name type="scientific">Merluccius polli</name>
    <name type="common">Benguela hake</name>
    <name type="synonym">Merluccius cadenati</name>
    <dbReference type="NCBI Taxonomy" id="89951"/>
    <lineage>
        <taxon>Eukaryota</taxon>
        <taxon>Metazoa</taxon>
        <taxon>Chordata</taxon>
        <taxon>Craniata</taxon>
        <taxon>Vertebrata</taxon>
        <taxon>Euteleostomi</taxon>
        <taxon>Actinopterygii</taxon>
        <taxon>Neopterygii</taxon>
        <taxon>Teleostei</taxon>
        <taxon>Neoteleostei</taxon>
        <taxon>Acanthomorphata</taxon>
        <taxon>Zeiogadaria</taxon>
        <taxon>Gadariae</taxon>
        <taxon>Gadiformes</taxon>
        <taxon>Gadoidei</taxon>
        <taxon>Merlucciidae</taxon>
        <taxon>Merluccius</taxon>
    </lineage>
</organism>
<keyword evidence="2" id="KW-1185">Reference proteome</keyword>
<dbReference type="EMBL" id="JAOPHQ010002290">
    <property type="protein sequence ID" value="KAK0147629.1"/>
    <property type="molecule type" value="Genomic_DNA"/>
</dbReference>
<dbReference type="Proteomes" id="UP001174136">
    <property type="component" value="Unassembled WGS sequence"/>
</dbReference>
<comment type="caution">
    <text evidence="1">The sequence shown here is derived from an EMBL/GenBank/DDBJ whole genome shotgun (WGS) entry which is preliminary data.</text>
</comment>
<accession>A0AA47MW41</accession>
<proteinExistence type="predicted"/>
<dbReference type="AlphaFoldDB" id="A0AA47MW41"/>
<evidence type="ECO:0000313" key="2">
    <source>
        <dbReference type="Proteomes" id="UP001174136"/>
    </source>
</evidence>
<gene>
    <name evidence="1" type="ORF">N1851_012877</name>
</gene>
<evidence type="ECO:0000313" key="1">
    <source>
        <dbReference type="EMBL" id="KAK0147629.1"/>
    </source>
</evidence>
<name>A0AA47MW41_MERPO</name>
<protein>
    <submittedName>
        <fullName evidence="1">Uncharacterized protein</fullName>
    </submittedName>
</protein>
<reference evidence="1" key="1">
    <citation type="journal article" date="2023" name="Front. Mar. Sci.">
        <title>A new Merluccius polli reference genome to investigate the effects of global change in West African waters.</title>
        <authorList>
            <person name="Mateo J.L."/>
            <person name="Blanco-Fernandez C."/>
            <person name="Garcia-Vazquez E."/>
            <person name="Machado-Schiaffino G."/>
        </authorList>
    </citation>
    <scope>NUCLEOTIDE SEQUENCE</scope>
    <source>
        <strain evidence="1">C29</strain>
        <tissue evidence="1">Fin</tissue>
    </source>
</reference>